<keyword evidence="3" id="KW-1185">Reference proteome</keyword>
<dbReference type="Proteomes" id="UP001445335">
    <property type="component" value="Unassembled WGS sequence"/>
</dbReference>
<sequence>MGGRALLTPDTSPGAPGYTGNVPHVHICNEYCVLGRRCFNGTCVPDPSVRPSFELAAEAPAPADLRQGASTQSGQAG</sequence>
<evidence type="ECO:0000313" key="2">
    <source>
        <dbReference type="EMBL" id="KAK9840635.1"/>
    </source>
</evidence>
<feature type="region of interest" description="Disordered" evidence="1">
    <location>
        <begin position="57"/>
        <end position="77"/>
    </location>
</feature>
<feature type="compositionally biased region" description="Polar residues" evidence="1">
    <location>
        <begin position="68"/>
        <end position="77"/>
    </location>
</feature>
<dbReference type="AlphaFoldDB" id="A0AAW1S465"/>
<dbReference type="EMBL" id="JALJOU010000013">
    <property type="protein sequence ID" value="KAK9840635.1"/>
    <property type="molecule type" value="Genomic_DNA"/>
</dbReference>
<organism evidence="2 3">
    <name type="scientific">Elliptochloris bilobata</name>
    <dbReference type="NCBI Taxonomy" id="381761"/>
    <lineage>
        <taxon>Eukaryota</taxon>
        <taxon>Viridiplantae</taxon>
        <taxon>Chlorophyta</taxon>
        <taxon>core chlorophytes</taxon>
        <taxon>Trebouxiophyceae</taxon>
        <taxon>Trebouxiophyceae incertae sedis</taxon>
        <taxon>Elliptochloris clade</taxon>
        <taxon>Elliptochloris</taxon>
    </lineage>
</organism>
<reference evidence="2 3" key="1">
    <citation type="journal article" date="2024" name="Nat. Commun.">
        <title>Phylogenomics reveals the evolutionary origins of lichenization in chlorophyte algae.</title>
        <authorList>
            <person name="Puginier C."/>
            <person name="Libourel C."/>
            <person name="Otte J."/>
            <person name="Skaloud P."/>
            <person name="Haon M."/>
            <person name="Grisel S."/>
            <person name="Petersen M."/>
            <person name="Berrin J.G."/>
            <person name="Delaux P.M."/>
            <person name="Dal Grande F."/>
            <person name="Keller J."/>
        </authorList>
    </citation>
    <scope>NUCLEOTIDE SEQUENCE [LARGE SCALE GENOMIC DNA]</scope>
    <source>
        <strain evidence="2 3">SAG 245.80</strain>
    </source>
</reference>
<comment type="caution">
    <text evidence="2">The sequence shown here is derived from an EMBL/GenBank/DDBJ whole genome shotgun (WGS) entry which is preliminary data.</text>
</comment>
<evidence type="ECO:0000256" key="1">
    <source>
        <dbReference type="SAM" id="MobiDB-lite"/>
    </source>
</evidence>
<name>A0AAW1S465_9CHLO</name>
<feature type="region of interest" description="Disordered" evidence="1">
    <location>
        <begin position="1"/>
        <end position="20"/>
    </location>
</feature>
<accession>A0AAW1S465</accession>
<proteinExistence type="predicted"/>
<protein>
    <submittedName>
        <fullName evidence="2">Uncharacterized protein</fullName>
    </submittedName>
</protein>
<evidence type="ECO:0000313" key="3">
    <source>
        <dbReference type="Proteomes" id="UP001445335"/>
    </source>
</evidence>
<gene>
    <name evidence="2" type="ORF">WJX81_005872</name>
</gene>